<dbReference type="CDD" id="cd20394">
    <property type="entry name" value="Tudor_SGF29_rpt2"/>
    <property type="match status" value="1"/>
</dbReference>
<keyword evidence="2" id="KW-0805">Transcription regulation</keyword>
<evidence type="ECO:0000259" key="6">
    <source>
        <dbReference type="PROSITE" id="PS51518"/>
    </source>
</evidence>
<sequence>MDSCARNPFRPKKEQVPDRGRRARRQWDQSANPLIVHSHIQHLLSRKNVLALPSSPPVGAPGYSEYRAGSHILALYPGTTCFYKAIVVEPPSRCRGLFPCSTYIVMFEDDGGREVGIEARLVVQRR</sequence>
<dbReference type="OrthoDB" id="10265994at2759"/>
<protein>
    <submittedName>
        <fullName evidence="7">SGF29 tudor-like domain-containing protein</fullName>
    </submittedName>
</protein>
<feature type="compositionally biased region" description="Basic and acidic residues" evidence="5">
    <location>
        <begin position="11"/>
        <end position="20"/>
    </location>
</feature>
<dbReference type="Proteomes" id="UP000673691">
    <property type="component" value="Unassembled WGS sequence"/>
</dbReference>
<evidence type="ECO:0000256" key="2">
    <source>
        <dbReference type="ARBA" id="ARBA00023015"/>
    </source>
</evidence>
<dbReference type="EMBL" id="JAEFCI010007491">
    <property type="protein sequence ID" value="KAG5459032.1"/>
    <property type="molecule type" value="Genomic_DNA"/>
</dbReference>
<evidence type="ECO:0000313" key="8">
    <source>
        <dbReference type="Proteomes" id="UP000673691"/>
    </source>
</evidence>
<evidence type="ECO:0000256" key="5">
    <source>
        <dbReference type="SAM" id="MobiDB-lite"/>
    </source>
</evidence>
<accession>A0A8H7ZTS2</accession>
<organism evidence="7 8">
    <name type="scientific">Olpidium bornovanus</name>
    <dbReference type="NCBI Taxonomy" id="278681"/>
    <lineage>
        <taxon>Eukaryota</taxon>
        <taxon>Fungi</taxon>
        <taxon>Fungi incertae sedis</taxon>
        <taxon>Olpidiomycota</taxon>
        <taxon>Olpidiomycotina</taxon>
        <taxon>Olpidiomycetes</taxon>
        <taxon>Olpidiales</taxon>
        <taxon>Olpidiaceae</taxon>
        <taxon>Olpidium</taxon>
    </lineage>
</organism>
<dbReference type="Pfam" id="PF07039">
    <property type="entry name" value="SGF29_Tudor"/>
    <property type="match status" value="1"/>
</dbReference>
<dbReference type="AlphaFoldDB" id="A0A8H7ZTS2"/>
<name>A0A8H7ZTS2_9FUNG</name>
<evidence type="ECO:0000256" key="3">
    <source>
        <dbReference type="ARBA" id="ARBA00023163"/>
    </source>
</evidence>
<proteinExistence type="predicted"/>
<dbReference type="InterPro" id="IPR047287">
    <property type="entry name" value="Tudor_SGF29_rpt2"/>
</dbReference>
<keyword evidence="4" id="KW-0539">Nucleus</keyword>
<gene>
    <name evidence="7" type="ORF">BJ554DRAFT_633</name>
</gene>
<feature type="region of interest" description="Disordered" evidence="5">
    <location>
        <begin position="1"/>
        <end position="27"/>
    </location>
</feature>
<reference evidence="7 8" key="1">
    <citation type="journal article" name="Sci. Rep.">
        <title>Genome-scale phylogenetic analyses confirm Olpidium as the closest living zoosporic fungus to the non-flagellated, terrestrial fungi.</title>
        <authorList>
            <person name="Chang Y."/>
            <person name="Rochon D."/>
            <person name="Sekimoto S."/>
            <person name="Wang Y."/>
            <person name="Chovatia M."/>
            <person name="Sandor L."/>
            <person name="Salamov A."/>
            <person name="Grigoriev I.V."/>
            <person name="Stajich J.E."/>
            <person name="Spatafora J.W."/>
        </authorList>
    </citation>
    <scope>NUCLEOTIDE SEQUENCE [LARGE SCALE GENOMIC DNA]</scope>
    <source>
        <strain evidence="7">S191</strain>
    </source>
</reference>
<dbReference type="PANTHER" id="PTHR21539">
    <property type="entry name" value="SAGA-ASSOCIATED FACTOR 29"/>
    <property type="match status" value="1"/>
</dbReference>
<comment type="subcellular location">
    <subcellularLocation>
        <location evidence="1">Nucleus</location>
    </subcellularLocation>
</comment>
<evidence type="ECO:0000256" key="1">
    <source>
        <dbReference type="ARBA" id="ARBA00004123"/>
    </source>
</evidence>
<dbReference type="GO" id="GO:0000124">
    <property type="term" value="C:SAGA complex"/>
    <property type="evidence" value="ECO:0007669"/>
    <property type="project" value="InterPro"/>
</dbReference>
<keyword evidence="3" id="KW-0804">Transcription</keyword>
<evidence type="ECO:0000313" key="7">
    <source>
        <dbReference type="EMBL" id="KAG5459032.1"/>
    </source>
</evidence>
<dbReference type="InterPro" id="IPR037802">
    <property type="entry name" value="SGF29"/>
</dbReference>
<comment type="caution">
    <text evidence="7">The sequence shown here is derived from an EMBL/GenBank/DDBJ whole genome shotgun (WGS) entry which is preliminary data.</text>
</comment>
<dbReference type="GO" id="GO:0005634">
    <property type="term" value="C:nucleus"/>
    <property type="evidence" value="ECO:0007669"/>
    <property type="project" value="UniProtKB-SubCell"/>
</dbReference>
<feature type="domain" description="SGF29 C-terminal" evidence="6">
    <location>
        <begin position="1"/>
        <end position="126"/>
    </location>
</feature>
<dbReference type="InterPro" id="IPR010750">
    <property type="entry name" value="SGF29_tudor-like_dom"/>
</dbReference>
<dbReference type="PANTHER" id="PTHR21539:SF0">
    <property type="entry name" value="SAGA-ASSOCIATED FACTOR 29"/>
    <property type="match status" value="1"/>
</dbReference>
<evidence type="ECO:0000256" key="4">
    <source>
        <dbReference type="ARBA" id="ARBA00023242"/>
    </source>
</evidence>
<dbReference type="PROSITE" id="PS51518">
    <property type="entry name" value="SGF29_C"/>
    <property type="match status" value="1"/>
</dbReference>
<dbReference type="Gene3D" id="2.30.30.140">
    <property type="match status" value="1"/>
</dbReference>
<keyword evidence="8" id="KW-1185">Reference proteome</keyword>